<proteinExistence type="predicted"/>
<accession>A0A0G3GZ33</accession>
<sequence length="573" mass="62142">MTECHFELTEESKLAFTGEKVFRIRAIRDIPERFVKAGDLGGWVSSVYTSTSELRIGPHAWVADDAIIAGDAYVAGNALVYDHAFVFGQARVTGSARVHGKAQVCDDAVVQDCARVHDSAVISGQARISGDATISGKTEVTDHAHVSGKTQVGGESNVYENAQIAGNARVYDSSVHENSRVDQDATLFLGSTLFGDALVSGSAQLRQTTVREHAIVTGGDLTGCCIEGNARVAASLPERAILSGTAEVLKEEQCEVFQPLGVRNCAVTVARTQKGKAGVWAETFETDAGRSQDVRHLKWHLVSQGLGRSFRENIKIAKRRVVRDLPEEPAQPLCFELTDIAKTLDDGTTVYRICAVRDIDVWCVSAGDLGGWVPNTHTPEGIPRIGPDSWLADDAMILGNAYITGDSFVADQACIRDNVVVDACGRVLDKVVVSGDSRVHGGIVFGRGELTGCSYVGEKAHLEVVGKIPDACINSTTDHRRFGPTVFNTEIFLTRQQGGTTLIMARTCGRTKTGTLDELLPENPIQYQEENPDLWEGFPTLLDRYSDGLRELAIAENTTLRRLITVVLKEWDL</sequence>
<dbReference type="RefSeq" id="WP_052844583.1">
    <property type="nucleotide sequence ID" value="NZ_CP011542.1"/>
</dbReference>
<evidence type="ECO:0000313" key="2">
    <source>
        <dbReference type="Proteomes" id="UP000035199"/>
    </source>
</evidence>
<organism evidence="1 2">
    <name type="scientific">Corynebacterium mustelae</name>
    <dbReference type="NCBI Taxonomy" id="571915"/>
    <lineage>
        <taxon>Bacteria</taxon>
        <taxon>Bacillati</taxon>
        <taxon>Actinomycetota</taxon>
        <taxon>Actinomycetes</taxon>
        <taxon>Mycobacteriales</taxon>
        <taxon>Corynebacteriaceae</taxon>
        <taxon>Corynebacterium</taxon>
    </lineage>
</organism>
<dbReference type="Gene3D" id="2.160.10.10">
    <property type="entry name" value="Hexapeptide repeat proteins"/>
    <property type="match status" value="1"/>
</dbReference>
<evidence type="ECO:0008006" key="3">
    <source>
        <dbReference type="Google" id="ProtNLM"/>
    </source>
</evidence>
<dbReference type="Proteomes" id="UP000035199">
    <property type="component" value="Chromosome"/>
</dbReference>
<dbReference type="EMBL" id="CP011542">
    <property type="protein sequence ID" value="AKK05775.1"/>
    <property type="molecule type" value="Genomic_DNA"/>
</dbReference>
<dbReference type="InterPro" id="IPR040831">
    <property type="entry name" value="B_solenoid_ydck_rpt"/>
</dbReference>
<dbReference type="InterPro" id="IPR011004">
    <property type="entry name" value="Trimer_LpxA-like_sf"/>
</dbReference>
<name>A0A0G3GZ33_9CORY</name>
<dbReference type="Pfam" id="PF18836">
    <property type="entry name" value="B_solenoid_ydck"/>
    <property type="match status" value="1"/>
</dbReference>
<dbReference type="STRING" id="571915.CMUST_07225"/>
<dbReference type="SUPFAM" id="SSF51161">
    <property type="entry name" value="Trimeric LpxA-like enzymes"/>
    <property type="match status" value="2"/>
</dbReference>
<reference evidence="2" key="2">
    <citation type="submission" date="2015-05" db="EMBL/GenBank/DDBJ databases">
        <title>Complete genome sequence of Corynebacterium mustelae DSM 45274, isolated from various tissues of a male ferret with lethal sepsis.</title>
        <authorList>
            <person name="Ruckert C."/>
            <person name="Albersmeier A."/>
            <person name="Winkler A."/>
            <person name="Tauch A."/>
        </authorList>
    </citation>
    <scope>NUCLEOTIDE SEQUENCE [LARGE SCALE GENOMIC DNA]</scope>
    <source>
        <strain evidence="2">DSM 45274</strain>
    </source>
</reference>
<dbReference type="KEGG" id="cmv:CMUST_07225"/>
<gene>
    <name evidence="1" type="ORF">CMUST_07225</name>
</gene>
<protein>
    <recommendedName>
        <fullName evidence="3">Acyltransferase family protein</fullName>
    </recommendedName>
</protein>
<dbReference type="OrthoDB" id="4390846at2"/>
<dbReference type="PATRIC" id="fig|571915.4.peg.1540"/>
<dbReference type="AlphaFoldDB" id="A0A0G3GZ33"/>
<reference evidence="1 2" key="1">
    <citation type="journal article" date="2015" name="Genome Announc.">
        <title>Complete Genome Sequence of the Type Strain Corynebacterium mustelae DSM 45274, Isolated from Various Tissues of a Male Ferret with Lethal Sepsis.</title>
        <authorList>
            <person name="Ruckert C."/>
            <person name="Eimer J."/>
            <person name="Winkler A."/>
            <person name="Tauch A."/>
        </authorList>
    </citation>
    <scope>NUCLEOTIDE SEQUENCE [LARGE SCALE GENOMIC DNA]</scope>
    <source>
        <strain evidence="1 2">DSM 45274</strain>
    </source>
</reference>
<keyword evidence="2" id="KW-1185">Reference proteome</keyword>
<evidence type="ECO:0000313" key="1">
    <source>
        <dbReference type="EMBL" id="AKK05775.1"/>
    </source>
</evidence>